<dbReference type="AlphaFoldDB" id="A0A7J7E1J7"/>
<accession>A0A7J7E1J7</accession>
<dbReference type="PANTHER" id="PTHR33881:SF7">
    <property type="entry name" value="NEUROGENIC LOCUS NOTCH-LIKE PROTEIN"/>
    <property type="match status" value="1"/>
</dbReference>
<dbReference type="FunCoup" id="A0A7J7E1J7">
    <property type="interactions" value="712"/>
</dbReference>
<reference evidence="2 3" key="1">
    <citation type="journal article" date="2020" name="Nat. Commun.">
        <title>Genome of Tripterygium wilfordii and identification of cytochrome P450 involved in triptolide biosynthesis.</title>
        <authorList>
            <person name="Tu L."/>
            <person name="Su P."/>
            <person name="Zhang Z."/>
            <person name="Gao L."/>
            <person name="Wang J."/>
            <person name="Hu T."/>
            <person name="Zhou J."/>
            <person name="Zhang Y."/>
            <person name="Zhao Y."/>
            <person name="Liu Y."/>
            <person name="Song Y."/>
            <person name="Tong Y."/>
            <person name="Lu Y."/>
            <person name="Yang J."/>
            <person name="Xu C."/>
            <person name="Jia M."/>
            <person name="Peters R.J."/>
            <person name="Huang L."/>
            <person name="Gao W."/>
        </authorList>
    </citation>
    <scope>NUCLEOTIDE SEQUENCE [LARGE SCALE GENOMIC DNA]</scope>
    <source>
        <strain evidence="3">cv. XIE 37</strain>
        <tissue evidence="2">Leaf</tissue>
    </source>
</reference>
<proteinExistence type="predicted"/>
<protein>
    <submittedName>
        <fullName evidence="2">Adhesive plaque matrix protein 2</fullName>
    </submittedName>
</protein>
<sequence length="213" mass="23275">MASTTSTVFLAISLVLLPIAVRSDLLSPLVAPIFDDVCKRVECGKGTCKASHNSTFFYECECDLGWKQTRFDEDDHLKFLPCIVPNCTMDYGCAAAPPSPVVDKSSNTNGSIFEPCHWMDCGGGSCNKTSTFTYSCECGVGYYNLLNISTFPCLRDCSIGLDCQNLGIAISNKSTTPSSVSSDNGSNEVSSNLRGKFYWWMILMVTLALLQWN</sequence>
<dbReference type="PANTHER" id="PTHR33881">
    <property type="entry name" value="NEUROGENIC LOCUS NOTCH-LIKE PROTEIN"/>
    <property type="match status" value="1"/>
</dbReference>
<keyword evidence="1" id="KW-0732">Signal</keyword>
<evidence type="ECO:0000256" key="1">
    <source>
        <dbReference type="SAM" id="SignalP"/>
    </source>
</evidence>
<dbReference type="InParanoid" id="A0A7J7E1J7"/>
<dbReference type="Proteomes" id="UP000593562">
    <property type="component" value="Unassembled WGS sequence"/>
</dbReference>
<keyword evidence="3" id="KW-1185">Reference proteome</keyword>
<comment type="caution">
    <text evidence="2">The sequence shown here is derived from an EMBL/GenBank/DDBJ whole genome shotgun (WGS) entry which is preliminary data.</text>
</comment>
<dbReference type="OrthoDB" id="1914642at2759"/>
<dbReference type="EMBL" id="JAAARO010000001">
    <property type="protein sequence ID" value="KAF5752324.1"/>
    <property type="molecule type" value="Genomic_DNA"/>
</dbReference>
<feature type="chain" id="PRO_5029637422" evidence="1">
    <location>
        <begin position="24"/>
        <end position="213"/>
    </location>
</feature>
<gene>
    <name evidence="2" type="ORF">HS088_TW01G00232</name>
</gene>
<evidence type="ECO:0000313" key="3">
    <source>
        <dbReference type="Proteomes" id="UP000593562"/>
    </source>
</evidence>
<feature type="signal peptide" evidence="1">
    <location>
        <begin position="1"/>
        <end position="23"/>
    </location>
</feature>
<evidence type="ECO:0000313" key="2">
    <source>
        <dbReference type="EMBL" id="KAF5752324.1"/>
    </source>
</evidence>
<organism evidence="2 3">
    <name type="scientific">Tripterygium wilfordii</name>
    <name type="common">Thunder God vine</name>
    <dbReference type="NCBI Taxonomy" id="458696"/>
    <lineage>
        <taxon>Eukaryota</taxon>
        <taxon>Viridiplantae</taxon>
        <taxon>Streptophyta</taxon>
        <taxon>Embryophyta</taxon>
        <taxon>Tracheophyta</taxon>
        <taxon>Spermatophyta</taxon>
        <taxon>Magnoliopsida</taxon>
        <taxon>eudicotyledons</taxon>
        <taxon>Gunneridae</taxon>
        <taxon>Pentapetalae</taxon>
        <taxon>rosids</taxon>
        <taxon>fabids</taxon>
        <taxon>Celastrales</taxon>
        <taxon>Celastraceae</taxon>
        <taxon>Tripterygium</taxon>
    </lineage>
</organism>
<name>A0A7J7E1J7_TRIWF</name>